<organism evidence="4 5">
    <name type="scientific">Candidatus Limadaptatus stercorigallinarum</name>
    <dbReference type="NCBI Taxonomy" id="2840845"/>
    <lineage>
        <taxon>Bacteria</taxon>
        <taxon>Bacillati</taxon>
        <taxon>Bacillota</taxon>
        <taxon>Clostridia</taxon>
        <taxon>Eubacteriales</taxon>
        <taxon>Candidatus Limadaptatus</taxon>
    </lineage>
</organism>
<gene>
    <name evidence="4" type="ORF">IAD51_05860</name>
</gene>
<dbReference type="InterPro" id="IPR015421">
    <property type="entry name" value="PyrdxlP-dep_Trfase_major"/>
</dbReference>
<protein>
    <submittedName>
        <fullName evidence="4">Aminotransferase class III-fold pyridoxal phosphate-dependent enzyme</fullName>
    </submittedName>
</protein>
<keyword evidence="2 3" id="KW-0663">Pyridoxal phosphate</keyword>
<dbReference type="EMBL" id="DVMN01000105">
    <property type="protein sequence ID" value="HIU21736.1"/>
    <property type="molecule type" value="Genomic_DNA"/>
</dbReference>
<comment type="cofactor">
    <cofactor evidence="1">
        <name>pyridoxal 5'-phosphate</name>
        <dbReference type="ChEBI" id="CHEBI:597326"/>
    </cofactor>
</comment>
<comment type="caution">
    <text evidence="4">The sequence shown here is derived from an EMBL/GenBank/DDBJ whole genome shotgun (WGS) entry which is preliminary data.</text>
</comment>
<comment type="similarity">
    <text evidence="3">Belongs to the class-III pyridoxal-phosphate-dependent aminotransferase family.</text>
</comment>
<dbReference type="PANTHER" id="PTHR43713:SF3">
    <property type="entry name" value="GLUTAMATE-1-SEMIALDEHYDE 2,1-AMINOMUTASE 1, CHLOROPLASTIC-RELATED"/>
    <property type="match status" value="1"/>
</dbReference>
<evidence type="ECO:0000256" key="1">
    <source>
        <dbReference type="ARBA" id="ARBA00001933"/>
    </source>
</evidence>
<evidence type="ECO:0000313" key="4">
    <source>
        <dbReference type="EMBL" id="HIU21736.1"/>
    </source>
</evidence>
<dbReference type="AlphaFoldDB" id="A0A9D1HSA9"/>
<sequence length="429" mass="48253">MKLNYEPKQIYDVSKGQELFKKALKYVPAGIYGHLGPSEGCMIPVSAYPLFMSRAQGTYIWDLNGNRYIDYMCAYGPNFLGYNDPDVDAAAIEQLKKGNCTTLIAESMVEMAEEMVNTINMADWAFFGKNGGDMTAFAVMIARAYTNRKKIVLVSGYYHGVAPWMQKLGYSGVTEEDLANNLYIDWNAPDQFEKLIKKYPGQIAGLIATPYYHPTFVDNQLPPEGYWQKMRKLCDDNGIVLIFDDVRAGFRIDEKGSDYHYGIEADLSCFCKAIANGYNMSCICGKEKLKNATADIAYTGSYWLSAVPFAAGVATLRKAKAIHAVEENAKKGRILTDGLKEVAKDNGFDLRVTGEPAMFYLRLGNDYPSTILHQEWVAECVKRGVFFTSHHNHFINSALSQEDMQYTWEVADEAYKIVRANHPDANYIK</sequence>
<dbReference type="Gene3D" id="3.40.640.10">
    <property type="entry name" value="Type I PLP-dependent aspartate aminotransferase-like (Major domain)"/>
    <property type="match status" value="1"/>
</dbReference>
<evidence type="ECO:0000256" key="2">
    <source>
        <dbReference type="ARBA" id="ARBA00022898"/>
    </source>
</evidence>
<dbReference type="InterPro" id="IPR015424">
    <property type="entry name" value="PyrdxlP-dep_Trfase"/>
</dbReference>
<dbReference type="Gene3D" id="3.90.1150.10">
    <property type="entry name" value="Aspartate Aminotransferase, domain 1"/>
    <property type="match status" value="1"/>
</dbReference>
<reference evidence="4" key="2">
    <citation type="journal article" date="2021" name="PeerJ">
        <title>Extensive microbial diversity within the chicken gut microbiome revealed by metagenomics and culture.</title>
        <authorList>
            <person name="Gilroy R."/>
            <person name="Ravi A."/>
            <person name="Getino M."/>
            <person name="Pursley I."/>
            <person name="Horton D.L."/>
            <person name="Alikhan N.F."/>
            <person name="Baker D."/>
            <person name="Gharbi K."/>
            <person name="Hall N."/>
            <person name="Watson M."/>
            <person name="Adriaenssens E.M."/>
            <person name="Foster-Nyarko E."/>
            <person name="Jarju S."/>
            <person name="Secka A."/>
            <person name="Antonio M."/>
            <person name="Oren A."/>
            <person name="Chaudhuri R.R."/>
            <person name="La Ragione R."/>
            <person name="Hildebrand F."/>
            <person name="Pallen M.J."/>
        </authorList>
    </citation>
    <scope>NUCLEOTIDE SEQUENCE</scope>
    <source>
        <strain evidence="4">1063</strain>
    </source>
</reference>
<dbReference type="Pfam" id="PF00202">
    <property type="entry name" value="Aminotran_3"/>
    <property type="match status" value="1"/>
</dbReference>
<evidence type="ECO:0000256" key="3">
    <source>
        <dbReference type="RuleBase" id="RU003560"/>
    </source>
</evidence>
<reference evidence="4" key="1">
    <citation type="submission" date="2020-10" db="EMBL/GenBank/DDBJ databases">
        <authorList>
            <person name="Gilroy R."/>
        </authorList>
    </citation>
    <scope>NUCLEOTIDE SEQUENCE</scope>
    <source>
        <strain evidence="4">1063</strain>
    </source>
</reference>
<proteinExistence type="inferred from homology"/>
<keyword evidence="4" id="KW-0032">Aminotransferase</keyword>
<dbReference type="GO" id="GO:0008483">
    <property type="term" value="F:transaminase activity"/>
    <property type="evidence" value="ECO:0007669"/>
    <property type="project" value="UniProtKB-KW"/>
</dbReference>
<dbReference type="InterPro" id="IPR015422">
    <property type="entry name" value="PyrdxlP-dep_Trfase_small"/>
</dbReference>
<dbReference type="PANTHER" id="PTHR43713">
    <property type="entry name" value="GLUTAMATE-1-SEMIALDEHYDE 2,1-AMINOMUTASE"/>
    <property type="match status" value="1"/>
</dbReference>
<keyword evidence="4" id="KW-0808">Transferase</keyword>
<evidence type="ECO:0000313" key="5">
    <source>
        <dbReference type="Proteomes" id="UP000824088"/>
    </source>
</evidence>
<dbReference type="InterPro" id="IPR005814">
    <property type="entry name" value="Aminotrans_3"/>
</dbReference>
<dbReference type="Proteomes" id="UP000824088">
    <property type="component" value="Unassembled WGS sequence"/>
</dbReference>
<dbReference type="SUPFAM" id="SSF53383">
    <property type="entry name" value="PLP-dependent transferases"/>
    <property type="match status" value="1"/>
</dbReference>
<name>A0A9D1HSA9_9FIRM</name>
<accession>A0A9D1HSA9</accession>
<dbReference type="GO" id="GO:0030170">
    <property type="term" value="F:pyridoxal phosphate binding"/>
    <property type="evidence" value="ECO:0007669"/>
    <property type="project" value="InterPro"/>
</dbReference>